<dbReference type="InterPro" id="IPR003356">
    <property type="entry name" value="DNA_methylase_A-5"/>
</dbReference>
<accession>A0A318U5M1</accession>
<sequence>MDKKITKQQLATKIWEAANNLRRNLEAHEYKDYILSLILYKYLSDKQTELLFEGGIDKDDLKYFDNQLDLNSIDFEKTKSLQNKEEIESIKKNFIDQNGYFIQYRNLFNTWLHEENKNNFDIKLFRDAFTEFNKTINEKYKVLFEDVFLKFETGLGKLGTTTQDQNTTVNKLIEIISEIPTRKQEYDVLGFIYEYLIARFASTAGKKSGEFYTPHEVSVLMSKIIAFYLKDREKIKIYDPTSGSGSLLLNIGQEFKKYKENADLNPVTYYAQEIKDDAYNLTKMNLIMKDINIADINVRKGDTLEDDWPIFKNNDPSQYEFLAVDAVVSNPPYSQKWESENWKSDPRYAEYGIAPKSKADYAFLLHDLYHLEPNGIMAIVLPHGVLFRGNSEKQIRETLVKKGQIDTIIGLPANMFYGTSIPTIIMVLKKQRTGRDIFFVDASQLYIKDGKNNKFSHSHIKKISDIVNNKIEVSNLSRLVSYEEIKQNDFNLNISRYIDNFKKPEEYDLYSSMFGGISLEEMAKYDQFFATFPQIKNKIFSLNANDYYQIINNENDNIRQIILEDNDIKQYLNKYEMNANLLVNHIKQIIPSFKNMLNDKKPDIEENLSDFIFNDFEKIELLDIYDIYQIIVNNVDKITNDLELIYSYNEANKNITHKDILENEYERTKSGKNAKIVDWKSDFISRQLIEDLYFKDKHKALNQFESDLENLNAQLDEACKLIEEDEKNEDIYDFEKDQFKDNQISVLAKSFLKEKINFDDDSFEKRIINMATILNEISTLKKQKINPLKNELIDLSLEKYLSLSEEEIYDVLIAKWTKDLVEQIKQKGMDIINDYVSKFEKLSDKYKFTLNDINKQIKDTEAQLANLLSDLKGDESDMQAINELINILEGK</sequence>
<evidence type="ECO:0000259" key="10">
    <source>
        <dbReference type="Pfam" id="PF12161"/>
    </source>
</evidence>
<dbReference type="RefSeq" id="WP_110858135.1">
    <property type="nucleotide sequence ID" value="NZ_LS991949.1"/>
</dbReference>
<dbReference type="InterPro" id="IPR038333">
    <property type="entry name" value="T1MK-like_N_sf"/>
</dbReference>
<evidence type="ECO:0000313" key="11">
    <source>
        <dbReference type="EMBL" id="PYF43635.1"/>
    </source>
</evidence>
<reference evidence="11 12" key="1">
    <citation type="submission" date="2018-06" db="EMBL/GenBank/DDBJ databases">
        <title>Genomic Encyclopedia of Archaeal and Bacterial Type Strains, Phase II (KMG-II): from individual species to whole genera.</title>
        <authorList>
            <person name="Goeker M."/>
        </authorList>
    </citation>
    <scope>NUCLEOTIDE SEQUENCE [LARGE SCALE GENOMIC DNA]</scope>
    <source>
        <strain evidence="11 12">ATCC 29103</strain>
    </source>
</reference>
<feature type="domain" description="N6 adenine-specific DNA methyltransferase N-terminal" evidence="10">
    <location>
        <begin position="10"/>
        <end position="175"/>
    </location>
</feature>
<organism evidence="11 12">
    <name type="scientific">Metamycoplasma alkalescens</name>
    <dbReference type="NCBI Taxonomy" id="45363"/>
    <lineage>
        <taxon>Bacteria</taxon>
        <taxon>Bacillati</taxon>
        <taxon>Mycoplasmatota</taxon>
        <taxon>Mycoplasmoidales</taxon>
        <taxon>Metamycoplasmataceae</taxon>
        <taxon>Metamycoplasma</taxon>
    </lineage>
</organism>
<dbReference type="Gene3D" id="1.20.1260.30">
    <property type="match status" value="1"/>
</dbReference>
<keyword evidence="6" id="KW-0680">Restriction system</keyword>
<dbReference type="Pfam" id="PF12161">
    <property type="entry name" value="HsdM_N"/>
    <property type="match status" value="1"/>
</dbReference>
<keyword evidence="5" id="KW-0949">S-adenosyl-L-methionine</keyword>
<dbReference type="PANTHER" id="PTHR42933">
    <property type="entry name" value="SLR6095 PROTEIN"/>
    <property type="match status" value="1"/>
</dbReference>
<proteinExistence type="inferred from homology"/>
<dbReference type="EMBL" id="QKLP01000002">
    <property type="protein sequence ID" value="PYF43635.1"/>
    <property type="molecule type" value="Genomic_DNA"/>
</dbReference>
<dbReference type="InterPro" id="IPR022749">
    <property type="entry name" value="D12N6_MeTrfase_N"/>
</dbReference>
<evidence type="ECO:0000313" key="12">
    <source>
        <dbReference type="Proteomes" id="UP000247715"/>
    </source>
</evidence>
<feature type="coiled-coil region" evidence="8">
    <location>
        <begin position="694"/>
        <end position="728"/>
    </location>
</feature>
<dbReference type="InterPro" id="IPR051537">
    <property type="entry name" value="DNA_Adenine_Mtase"/>
</dbReference>
<dbReference type="GO" id="GO:0003677">
    <property type="term" value="F:DNA binding"/>
    <property type="evidence" value="ECO:0007669"/>
    <property type="project" value="InterPro"/>
</dbReference>
<comment type="similarity">
    <text evidence="1">Belongs to the N(4)/N(6)-methyltransferase family.</text>
</comment>
<evidence type="ECO:0000256" key="7">
    <source>
        <dbReference type="ARBA" id="ARBA00047942"/>
    </source>
</evidence>
<evidence type="ECO:0000256" key="8">
    <source>
        <dbReference type="SAM" id="Coils"/>
    </source>
</evidence>
<dbReference type="InterPro" id="IPR002052">
    <property type="entry name" value="DNA_methylase_N6_adenine_CS"/>
</dbReference>
<keyword evidence="3" id="KW-0489">Methyltransferase</keyword>
<name>A0A318U5M1_9BACT</name>
<evidence type="ECO:0000256" key="5">
    <source>
        <dbReference type="ARBA" id="ARBA00022691"/>
    </source>
</evidence>
<dbReference type="EC" id="2.1.1.72" evidence="2"/>
<dbReference type="SUPFAM" id="SSF53335">
    <property type="entry name" value="S-adenosyl-L-methionine-dependent methyltransferases"/>
    <property type="match status" value="1"/>
</dbReference>
<evidence type="ECO:0000256" key="4">
    <source>
        <dbReference type="ARBA" id="ARBA00022679"/>
    </source>
</evidence>
<evidence type="ECO:0000259" key="9">
    <source>
        <dbReference type="Pfam" id="PF02384"/>
    </source>
</evidence>
<dbReference type="PRINTS" id="PR00507">
    <property type="entry name" value="N12N6MTFRASE"/>
</dbReference>
<keyword evidence="8" id="KW-0175">Coiled coil</keyword>
<dbReference type="Pfam" id="PF02384">
    <property type="entry name" value="N6_Mtase"/>
    <property type="match status" value="1"/>
</dbReference>
<dbReference type="InterPro" id="IPR029063">
    <property type="entry name" value="SAM-dependent_MTases_sf"/>
</dbReference>
<dbReference type="NCBIfam" id="TIGR00497">
    <property type="entry name" value="hsdM"/>
    <property type="match status" value="1"/>
</dbReference>
<keyword evidence="4" id="KW-0808">Transferase</keyword>
<dbReference type="Gene3D" id="3.40.50.150">
    <property type="entry name" value="Vaccinia Virus protein VP39"/>
    <property type="match status" value="1"/>
</dbReference>
<evidence type="ECO:0000256" key="3">
    <source>
        <dbReference type="ARBA" id="ARBA00022603"/>
    </source>
</evidence>
<feature type="coiled-coil region" evidence="8">
    <location>
        <begin position="850"/>
        <end position="877"/>
    </location>
</feature>
<evidence type="ECO:0000256" key="6">
    <source>
        <dbReference type="ARBA" id="ARBA00022747"/>
    </source>
</evidence>
<dbReference type="PROSITE" id="PS00092">
    <property type="entry name" value="N6_MTASE"/>
    <property type="match status" value="1"/>
</dbReference>
<evidence type="ECO:0000256" key="1">
    <source>
        <dbReference type="ARBA" id="ARBA00006594"/>
    </source>
</evidence>
<gene>
    <name evidence="11" type="ORF">BCF88_1022</name>
</gene>
<comment type="catalytic activity">
    <reaction evidence="7">
        <text>a 2'-deoxyadenosine in DNA + S-adenosyl-L-methionine = an N(6)-methyl-2'-deoxyadenosine in DNA + S-adenosyl-L-homocysteine + H(+)</text>
        <dbReference type="Rhea" id="RHEA:15197"/>
        <dbReference type="Rhea" id="RHEA-COMP:12418"/>
        <dbReference type="Rhea" id="RHEA-COMP:12419"/>
        <dbReference type="ChEBI" id="CHEBI:15378"/>
        <dbReference type="ChEBI" id="CHEBI:57856"/>
        <dbReference type="ChEBI" id="CHEBI:59789"/>
        <dbReference type="ChEBI" id="CHEBI:90615"/>
        <dbReference type="ChEBI" id="CHEBI:90616"/>
        <dbReference type="EC" id="2.1.1.72"/>
    </reaction>
</comment>
<dbReference type="GO" id="GO:0009307">
    <property type="term" value="P:DNA restriction-modification system"/>
    <property type="evidence" value="ECO:0007669"/>
    <property type="project" value="UniProtKB-KW"/>
</dbReference>
<dbReference type="PANTHER" id="PTHR42933:SF1">
    <property type="entry name" value="SITE-SPECIFIC DNA-METHYLTRANSFERASE (ADENINE-SPECIFIC)"/>
    <property type="match status" value="1"/>
</dbReference>
<evidence type="ECO:0000256" key="2">
    <source>
        <dbReference type="ARBA" id="ARBA00011900"/>
    </source>
</evidence>
<dbReference type="Proteomes" id="UP000247715">
    <property type="component" value="Unassembled WGS sequence"/>
</dbReference>
<dbReference type="GO" id="GO:0008170">
    <property type="term" value="F:N-methyltransferase activity"/>
    <property type="evidence" value="ECO:0007669"/>
    <property type="project" value="InterPro"/>
</dbReference>
<dbReference type="AlphaFoldDB" id="A0A318U5M1"/>
<dbReference type="InterPro" id="IPR004546">
    <property type="entry name" value="Restrct_endonuc_T1M"/>
</dbReference>
<protein>
    <recommendedName>
        <fullName evidence="2">site-specific DNA-methyltransferase (adenine-specific)</fullName>
        <ecNumber evidence="2">2.1.1.72</ecNumber>
    </recommendedName>
</protein>
<dbReference type="GO" id="GO:0032259">
    <property type="term" value="P:methylation"/>
    <property type="evidence" value="ECO:0007669"/>
    <property type="project" value="UniProtKB-KW"/>
</dbReference>
<dbReference type="GO" id="GO:0009007">
    <property type="term" value="F:site-specific DNA-methyltransferase (adenine-specific) activity"/>
    <property type="evidence" value="ECO:0007669"/>
    <property type="project" value="UniProtKB-EC"/>
</dbReference>
<feature type="domain" description="DNA methylase adenine-specific" evidence="9">
    <location>
        <begin position="185"/>
        <end position="503"/>
    </location>
</feature>
<comment type="caution">
    <text evidence="11">The sequence shown here is derived from an EMBL/GenBank/DDBJ whole genome shotgun (WGS) entry which is preliminary data.</text>
</comment>